<dbReference type="SMART" id="SM00635">
    <property type="entry name" value="BID_2"/>
    <property type="match status" value="3"/>
</dbReference>
<protein>
    <recommendedName>
        <fullName evidence="2">BIG2 domain-containing protein</fullName>
    </recommendedName>
</protein>
<dbReference type="InterPro" id="IPR013783">
    <property type="entry name" value="Ig-like_fold"/>
</dbReference>
<dbReference type="OrthoDB" id="53869at2"/>
<comment type="caution">
    <text evidence="3">The sequence shown here is derived from an EMBL/GenBank/DDBJ whole genome shotgun (WGS) entry which is preliminary data.</text>
</comment>
<dbReference type="Gene3D" id="2.60.40.1120">
    <property type="entry name" value="Carboxypeptidase-like, regulatory domain"/>
    <property type="match status" value="1"/>
</dbReference>
<feature type="signal peptide" evidence="1">
    <location>
        <begin position="1"/>
        <end position="26"/>
    </location>
</feature>
<dbReference type="Pfam" id="PF02368">
    <property type="entry name" value="Big_2"/>
    <property type="match status" value="1"/>
</dbReference>
<dbReference type="Proteomes" id="UP000316092">
    <property type="component" value="Unassembled WGS sequence"/>
</dbReference>
<accession>A0A553V1T6</accession>
<dbReference type="Pfam" id="PF13620">
    <property type="entry name" value="CarboxypepD_reg"/>
    <property type="match status" value="1"/>
</dbReference>
<dbReference type="RefSeq" id="WP_143720181.1">
    <property type="nucleotide sequence ID" value="NZ_VKDB01000005.1"/>
</dbReference>
<evidence type="ECO:0000259" key="2">
    <source>
        <dbReference type="SMART" id="SM00635"/>
    </source>
</evidence>
<organism evidence="3 4">
    <name type="scientific">Deinococcus detaillensis</name>
    <dbReference type="NCBI Taxonomy" id="2592048"/>
    <lineage>
        <taxon>Bacteria</taxon>
        <taxon>Thermotogati</taxon>
        <taxon>Deinococcota</taxon>
        <taxon>Deinococci</taxon>
        <taxon>Deinococcales</taxon>
        <taxon>Deinococcaceae</taxon>
        <taxon>Deinococcus</taxon>
    </lineage>
</organism>
<name>A0A553V1T6_9DEIO</name>
<dbReference type="AlphaFoldDB" id="A0A553V1T6"/>
<keyword evidence="4" id="KW-1185">Reference proteome</keyword>
<feature type="domain" description="BIG2" evidence="2">
    <location>
        <begin position="40"/>
        <end position="118"/>
    </location>
</feature>
<dbReference type="InterPro" id="IPR003343">
    <property type="entry name" value="Big_2"/>
</dbReference>
<feature type="domain" description="BIG2" evidence="2">
    <location>
        <begin position="352"/>
        <end position="429"/>
    </location>
</feature>
<feature type="domain" description="BIG2" evidence="2">
    <location>
        <begin position="142"/>
        <end position="220"/>
    </location>
</feature>
<dbReference type="Gene3D" id="2.60.40.10">
    <property type="entry name" value="Immunoglobulins"/>
    <property type="match status" value="1"/>
</dbReference>
<dbReference type="Gene3D" id="2.60.40.1080">
    <property type="match status" value="2"/>
</dbReference>
<reference evidence="3 4" key="1">
    <citation type="submission" date="2019-07" db="EMBL/GenBank/DDBJ databases">
        <title>Deinococcus detaillus sp. nov., isolated from humus soil in Antarctica.</title>
        <authorList>
            <person name="Zhang K."/>
        </authorList>
    </citation>
    <scope>NUCLEOTIDE SEQUENCE [LARGE SCALE GENOMIC DNA]</scope>
    <source>
        <strain evidence="3 4">H1</strain>
    </source>
</reference>
<dbReference type="SUPFAM" id="SSF49373">
    <property type="entry name" value="Invasin/intimin cell-adhesion fragments"/>
    <property type="match status" value="1"/>
</dbReference>
<dbReference type="EMBL" id="VKDB01000005">
    <property type="protein sequence ID" value="TSA86415.1"/>
    <property type="molecule type" value="Genomic_DNA"/>
</dbReference>
<evidence type="ECO:0000313" key="4">
    <source>
        <dbReference type="Proteomes" id="UP000316092"/>
    </source>
</evidence>
<dbReference type="InterPro" id="IPR008969">
    <property type="entry name" value="CarboxyPept-like_regulatory"/>
</dbReference>
<feature type="chain" id="PRO_5022190668" description="BIG2 domain-containing protein" evidence="1">
    <location>
        <begin position="27"/>
        <end position="765"/>
    </location>
</feature>
<dbReference type="SUPFAM" id="SSF49464">
    <property type="entry name" value="Carboxypeptidase regulatory domain-like"/>
    <property type="match status" value="1"/>
</dbReference>
<proteinExistence type="predicted"/>
<sequence>MRYLHSTALLLTGTLLLGACSSPTTAPVTQPPITDTTNPSVSGVSIIGASSLVLNPGQTQQITAQIAVKNGASTAIGWTSSNPAVASVDANGKITAVGIGSAMITATSKADATKTSTLTLTVQAAAVTAQVQSVSIVSDDPTQGNSTVDRLTVTTGTTLRLRAVVNTTGGAVQTVTWKVSDTSFASIQVTGNSVLVTFLRSGSVDLTAISTADPNISGTASFYTKFGLTGSAQLSGNVVQANRSAPVAGSTVKLFQSGLRFYSFVQTVTDDQGHFSFNGLPAGKYDLQFAKSNYGGSEIIGLNVQDSGKMNLKIGQFVANDPYAPTNVPKLQISKDDKGTILNDGSSFVDNAQVKVTTTPESQHQKPMRYYILTVGTFDAQGNWIDSRDANGVASQDPGYIIPGSVATSEGTGVIKVPFSGLKGDLYLQVVGLDFNYNRVSYLIPIKAAYSAASPSVTAPTDVSAVAYTLAEPINYLLSVPGNPISAQSVAIGTNSWVTLTWNNQPAEGFKVYRASSVNGPYNLVAVKASESDPQKKTVSVSDLTPNLGQDQDYYYKVEAQGVQPVASAPVYTHVLPAFRPTLLSPAEDAQNVGLTPDYTLHNSAFEIGATGSVFDVRVADSQLGSSYAWLAKRLQVLKGTNPAKTGLETQVLSNLQGKGYYYVYRDSNAPDKNAVGYNNASNTLTLPHQYDLSLLGSDVVPLQPNRRYSWLINKAYAFKRQNDLPTNPIVAYSIYSDPDGLSTPIVPGGTRQEFTQSFDFTTKP</sequence>
<evidence type="ECO:0000256" key="1">
    <source>
        <dbReference type="SAM" id="SignalP"/>
    </source>
</evidence>
<dbReference type="PROSITE" id="PS51257">
    <property type="entry name" value="PROKAR_LIPOPROTEIN"/>
    <property type="match status" value="1"/>
</dbReference>
<dbReference type="InterPro" id="IPR008964">
    <property type="entry name" value="Invasin/intimin_cell_adhesion"/>
</dbReference>
<gene>
    <name evidence="3" type="ORF">FNU79_07100</name>
</gene>
<keyword evidence="1" id="KW-0732">Signal</keyword>
<evidence type="ECO:0000313" key="3">
    <source>
        <dbReference type="EMBL" id="TSA86415.1"/>
    </source>
</evidence>